<proteinExistence type="predicted"/>
<organism evidence="1 2">
    <name type="scientific">Pocillopora damicornis</name>
    <name type="common">Cauliflower coral</name>
    <name type="synonym">Millepora damicornis</name>
    <dbReference type="NCBI Taxonomy" id="46731"/>
    <lineage>
        <taxon>Eukaryota</taxon>
        <taxon>Metazoa</taxon>
        <taxon>Cnidaria</taxon>
        <taxon>Anthozoa</taxon>
        <taxon>Hexacorallia</taxon>
        <taxon>Scleractinia</taxon>
        <taxon>Astrocoeniina</taxon>
        <taxon>Pocilloporidae</taxon>
        <taxon>Pocillopora</taxon>
    </lineage>
</organism>
<dbReference type="Proteomes" id="UP000275408">
    <property type="component" value="Unassembled WGS sequence"/>
</dbReference>
<dbReference type="EMBL" id="RCHS01002438">
    <property type="protein sequence ID" value="RMX47326.1"/>
    <property type="molecule type" value="Genomic_DNA"/>
</dbReference>
<protein>
    <submittedName>
        <fullName evidence="1">Uncharacterized protein</fullName>
    </submittedName>
</protein>
<name>A0A3M6U130_POCDA</name>
<evidence type="ECO:0000313" key="2">
    <source>
        <dbReference type="Proteomes" id="UP000275408"/>
    </source>
</evidence>
<gene>
    <name evidence="1" type="ORF">pdam_00021018</name>
</gene>
<comment type="caution">
    <text evidence="1">The sequence shown here is derived from an EMBL/GenBank/DDBJ whole genome shotgun (WGS) entry which is preliminary data.</text>
</comment>
<keyword evidence="2" id="KW-1185">Reference proteome</keyword>
<reference evidence="1 2" key="1">
    <citation type="journal article" date="2018" name="Sci. Rep.">
        <title>Comparative analysis of the Pocillopora damicornis genome highlights role of immune system in coral evolution.</title>
        <authorList>
            <person name="Cunning R."/>
            <person name="Bay R.A."/>
            <person name="Gillette P."/>
            <person name="Baker A.C."/>
            <person name="Traylor-Knowles N."/>
        </authorList>
    </citation>
    <scope>NUCLEOTIDE SEQUENCE [LARGE SCALE GENOMIC DNA]</scope>
    <source>
        <strain evidence="1">RSMAS</strain>
        <tissue evidence="1">Whole animal</tissue>
    </source>
</reference>
<sequence>MYPMALMCLYPLSGETPASLPHVFKSSALPPVPNPILESHESHSFPPLLTMPILALEYTLQLQTTLNPSLLQFSGNEPGEPINSFHLSRLSGVARYWPSAISEYRESACLWMTMNQSCWSIFIPRQILEKDVFQAALKVERNNSKFLVLLDFFIK</sequence>
<evidence type="ECO:0000313" key="1">
    <source>
        <dbReference type="EMBL" id="RMX47326.1"/>
    </source>
</evidence>
<accession>A0A3M6U130</accession>
<dbReference type="AlphaFoldDB" id="A0A3M6U130"/>